<keyword evidence="3" id="KW-1185">Reference proteome</keyword>
<evidence type="ECO:0000313" key="2">
    <source>
        <dbReference type="EMBL" id="ALJ06496.1"/>
    </source>
</evidence>
<keyword evidence="1" id="KW-1133">Transmembrane helix</keyword>
<dbReference type="STRING" id="1736674.APS56_15735"/>
<keyword evidence="1" id="KW-0472">Membrane</keyword>
<proteinExistence type="predicted"/>
<keyword evidence="1" id="KW-0812">Transmembrane</keyword>
<feature type="transmembrane region" description="Helical" evidence="1">
    <location>
        <begin position="12"/>
        <end position="36"/>
    </location>
</feature>
<protein>
    <submittedName>
        <fullName evidence="2">Uncharacterized protein</fullName>
    </submittedName>
</protein>
<dbReference type="EMBL" id="CP012898">
    <property type="protein sequence ID" value="ALJ06496.1"/>
    <property type="molecule type" value="Genomic_DNA"/>
</dbReference>
<gene>
    <name evidence="2" type="ORF">APS56_15735</name>
</gene>
<organism evidence="2 3">
    <name type="scientific">Pseudalgibacter alginicilyticus</name>
    <dbReference type="NCBI Taxonomy" id="1736674"/>
    <lineage>
        <taxon>Bacteria</taxon>
        <taxon>Pseudomonadati</taxon>
        <taxon>Bacteroidota</taxon>
        <taxon>Flavobacteriia</taxon>
        <taxon>Flavobacteriales</taxon>
        <taxon>Flavobacteriaceae</taxon>
        <taxon>Pseudalgibacter</taxon>
    </lineage>
</organism>
<dbReference type="AlphaFoldDB" id="A0A0P0CJT9"/>
<dbReference type="Proteomes" id="UP000057981">
    <property type="component" value="Chromosome"/>
</dbReference>
<evidence type="ECO:0000313" key="3">
    <source>
        <dbReference type="Proteomes" id="UP000057981"/>
    </source>
</evidence>
<dbReference type="KEGG" id="ahz:APS56_15735"/>
<reference evidence="2 3" key="1">
    <citation type="submission" date="2015-10" db="EMBL/GenBank/DDBJ databases">
        <authorList>
            <person name="Gilbert D.G."/>
        </authorList>
    </citation>
    <scope>NUCLEOTIDE SEQUENCE [LARGE SCALE GENOMIC DNA]</scope>
    <source>
        <strain evidence="3">HZ-22</strain>
    </source>
</reference>
<sequence length="166" mass="19288">MWEKIKKYKYLVMAKYCSLGIILAVFIFHCVTHFIYTGEFYNAITLKYIISTLIGAFAGGFVFLLFIIDKKDRRVSEKALLKYIRDHQMLFFIRNMIAFSLGGFIFILIKNVFKVYGSSNLIQNLFSTSFIIDYIGIALAMTVFSLFFFIGLKKRLNLLYGNKAKI</sequence>
<name>A0A0P0CJT9_9FLAO</name>
<feature type="transmembrane region" description="Helical" evidence="1">
    <location>
        <begin position="89"/>
        <end position="109"/>
    </location>
</feature>
<feature type="transmembrane region" description="Helical" evidence="1">
    <location>
        <begin position="48"/>
        <end position="68"/>
    </location>
</feature>
<accession>A0A0P0CJT9</accession>
<evidence type="ECO:0000256" key="1">
    <source>
        <dbReference type="SAM" id="Phobius"/>
    </source>
</evidence>
<feature type="transmembrane region" description="Helical" evidence="1">
    <location>
        <begin position="129"/>
        <end position="152"/>
    </location>
</feature>